<dbReference type="Proteomes" id="UP000008311">
    <property type="component" value="Unassembled WGS sequence"/>
</dbReference>
<evidence type="ECO:0000313" key="2">
    <source>
        <dbReference type="Proteomes" id="UP000008311"/>
    </source>
</evidence>
<accession>B9RHI1</accession>
<dbReference type="InParanoid" id="B9RHI1"/>
<gene>
    <name evidence="1" type="ORF">RCOM_1527480</name>
</gene>
<dbReference type="AlphaFoldDB" id="B9RHI1"/>
<keyword evidence="2" id="KW-1185">Reference proteome</keyword>
<protein>
    <submittedName>
        <fullName evidence="1">Uncharacterized protein</fullName>
    </submittedName>
</protein>
<proteinExistence type="predicted"/>
<reference evidence="2" key="1">
    <citation type="journal article" date="2010" name="Nat. Biotechnol.">
        <title>Draft genome sequence of the oilseed species Ricinus communis.</title>
        <authorList>
            <person name="Chan A.P."/>
            <person name="Crabtree J."/>
            <person name="Zhao Q."/>
            <person name="Lorenzi H."/>
            <person name="Orvis J."/>
            <person name="Puiu D."/>
            <person name="Melake-Berhan A."/>
            <person name="Jones K.M."/>
            <person name="Redman J."/>
            <person name="Chen G."/>
            <person name="Cahoon E.B."/>
            <person name="Gedil M."/>
            <person name="Stanke M."/>
            <person name="Haas B.J."/>
            <person name="Wortman J.R."/>
            <person name="Fraser-Liggett C.M."/>
            <person name="Ravel J."/>
            <person name="Rabinowicz P.D."/>
        </authorList>
    </citation>
    <scope>NUCLEOTIDE SEQUENCE [LARGE SCALE GENOMIC DNA]</scope>
    <source>
        <strain evidence="2">cv. Hale</strain>
    </source>
</reference>
<evidence type="ECO:0000313" key="1">
    <source>
        <dbReference type="EMBL" id="EEF49191.1"/>
    </source>
</evidence>
<name>B9RHI1_RICCO</name>
<sequence length="206" mass="23567">MDYCMVLDQNHPSLPLFTEILRLLMEMVIDIKQLKKIKLNKGKGHVSSFSAPHAPSVSLQNEVFEDNTASIDPTLRLPSNTRDHSLVLHLPSSRSLRKRPRLIYEDDCVEVDTPALGCYFDPRPYLEKKYRTWPTIQTPPLSKFPDADVSFLEELDIKEIRSKARERADREVDDGEQTVATSKVTNVIPYLEDDLIEEGDLDEALD</sequence>
<dbReference type="EMBL" id="EQ973779">
    <property type="protein sequence ID" value="EEF49191.1"/>
    <property type="molecule type" value="Genomic_DNA"/>
</dbReference>
<organism evidence="1 2">
    <name type="scientific">Ricinus communis</name>
    <name type="common">Castor bean</name>
    <dbReference type="NCBI Taxonomy" id="3988"/>
    <lineage>
        <taxon>Eukaryota</taxon>
        <taxon>Viridiplantae</taxon>
        <taxon>Streptophyta</taxon>
        <taxon>Embryophyta</taxon>
        <taxon>Tracheophyta</taxon>
        <taxon>Spermatophyta</taxon>
        <taxon>Magnoliopsida</taxon>
        <taxon>eudicotyledons</taxon>
        <taxon>Gunneridae</taxon>
        <taxon>Pentapetalae</taxon>
        <taxon>rosids</taxon>
        <taxon>fabids</taxon>
        <taxon>Malpighiales</taxon>
        <taxon>Euphorbiaceae</taxon>
        <taxon>Acalyphoideae</taxon>
        <taxon>Acalypheae</taxon>
        <taxon>Ricinus</taxon>
    </lineage>
</organism>